<keyword evidence="1" id="KW-0732">Signal</keyword>
<proteinExistence type="predicted"/>
<feature type="chain" id="PRO_5042463494" evidence="1">
    <location>
        <begin position="22"/>
        <end position="158"/>
    </location>
</feature>
<gene>
    <name evidence="2" type="ORF">RZY48_001541</name>
</gene>
<accession>A0AAI9CTK5</accession>
<feature type="signal peptide" evidence="1">
    <location>
        <begin position="1"/>
        <end position="21"/>
    </location>
</feature>
<evidence type="ECO:0000256" key="1">
    <source>
        <dbReference type="SAM" id="SignalP"/>
    </source>
</evidence>
<protein>
    <submittedName>
        <fullName evidence="2">Chromosome segregation ATPase</fullName>
    </submittedName>
</protein>
<sequence>MNIVPKLLLTLMMCLYSLKSAHCGVIEQANTETFPLALLGEDLDHNSVRDDVDTAIANMANSQAQHLYLVKYAQLSSQILLHRYEQDDYANLLFANDLYDEIIRLRMCSTKYEVDGKDAYDLTNKLNRVIYNTEDRILAYLQFEKYIMPSALAGKKGC</sequence>
<evidence type="ECO:0000313" key="3">
    <source>
        <dbReference type="Proteomes" id="UP001253463"/>
    </source>
</evidence>
<comment type="caution">
    <text evidence="2">The sequence shown here is derived from an EMBL/GenBank/DDBJ whole genome shotgun (WGS) entry which is preliminary data.</text>
</comment>
<organism evidence="2 3">
    <name type="scientific">Vibrio navarrensis</name>
    <dbReference type="NCBI Taxonomy" id="29495"/>
    <lineage>
        <taxon>Bacteria</taxon>
        <taxon>Pseudomonadati</taxon>
        <taxon>Pseudomonadota</taxon>
        <taxon>Gammaproteobacteria</taxon>
        <taxon>Vibrionales</taxon>
        <taxon>Vibrionaceae</taxon>
        <taxon>Vibrio</taxon>
    </lineage>
</organism>
<reference evidence="2" key="1">
    <citation type="submission" date="2023-10" db="EMBL/GenBank/DDBJ databases">
        <authorList>
            <consortium name="PulseNet: The National Subtyping Network for Foodborne Disease Surveillance"/>
        </authorList>
    </citation>
    <scope>NUCLEOTIDE SEQUENCE</scope>
    <source>
        <strain evidence="2">PNUSAV004886</strain>
    </source>
</reference>
<dbReference type="Proteomes" id="UP001253463">
    <property type="component" value="Unassembled WGS sequence"/>
</dbReference>
<evidence type="ECO:0000313" key="2">
    <source>
        <dbReference type="EMBL" id="ELN6932156.1"/>
    </source>
</evidence>
<dbReference type="AlphaFoldDB" id="A0AAI9CTK5"/>
<name>A0AAI9CTK5_9VIBR</name>
<dbReference type="EMBL" id="ABNSCA010000003">
    <property type="protein sequence ID" value="ELN6932156.1"/>
    <property type="molecule type" value="Genomic_DNA"/>
</dbReference>